<evidence type="ECO:0000256" key="1">
    <source>
        <dbReference type="SAM" id="MobiDB-lite"/>
    </source>
</evidence>
<keyword evidence="3" id="KW-1185">Reference proteome</keyword>
<sequence>MHVVVVHALASHYQPDHPRTRQHSSCARRKPANGKCYSCLTMWQAAVYRCTSGRDSDLEAFSLNPPDGSLAPLADRPGTYRVARRTHTPTDNTTVHPPAAPAAAAAAAADSGQPAATEDAVTQQQQQQQRQPPTNRPISRGARAAGSAHGSPYSPPATRRASATAYPTRCVAQQLACQPTGQLQAERPSEPILFPRLRIKYADFPYLHYSSARGSSPWRPDADMGTACHENNTASLGFSRAYKSLPDTTGEVVLYGGDTPISGQPDSRGNNRPYKEKRTLPGTPADVSEFVCATAPDGAARVERTTTDRPTPPISVSRVENVNPIPFRSGGLPTYNTTPMRAHARTHALMQGTPRLCTESPDRSGPPDPWPTAVPMEPFSTSALKVLT</sequence>
<organism evidence="2 3">
    <name type="scientific">Echinococcus multilocularis</name>
    <name type="common">Fox tapeworm</name>
    <dbReference type="NCBI Taxonomy" id="6211"/>
    <lineage>
        <taxon>Eukaryota</taxon>
        <taxon>Metazoa</taxon>
        <taxon>Spiralia</taxon>
        <taxon>Lophotrochozoa</taxon>
        <taxon>Platyhelminthes</taxon>
        <taxon>Cestoda</taxon>
        <taxon>Eucestoda</taxon>
        <taxon>Cyclophyllidea</taxon>
        <taxon>Taeniidae</taxon>
        <taxon>Echinococcus</taxon>
    </lineage>
</organism>
<dbReference type="OrthoDB" id="6150230at2759"/>
<dbReference type="EMBL" id="LN902848">
    <property type="protein sequence ID" value="CUT99816.1"/>
    <property type="molecule type" value="Genomic_DNA"/>
</dbReference>
<feature type="compositionally biased region" description="Polar residues" evidence="1">
    <location>
        <begin position="261"/>
        <end position="270"/>
    </location>
</feature>
<feature type="region of interest" description="Disordered" evidence="1">
    <location>
        <begin position="87"/>
        <end position="165"/>
    </location>
</feature>
<feature type="compositionally biased region" description="Polar residues" evidence="1">
    <location>
        <begin position="379"/>
        <end position="388"/>
    </location>
</feature>
<protein>
    <submittedName>
        <fullName evidence="2">Senescence associated protein</fullName>
    </submittedName>
</protein>
<evidence type="ECO:0000313" key="3">
    <source>
        <dbReference type="Proteomes" id="UP000017246"/>
    </source>
</evidence>
<feature type="region of interest" description="Disordered" evidence="1">
    <location>
        <begin position="257"/>
        <end position="283"/>
    </location>
</feature>
<dbReference type="AlphaFoldDB" id="A0A0S4MM10"/>
<reference evidence="2" key="1">
    <citation type="journal article" date="2013" name="Nature">
        <title>The genomes of four tapeworm species reveal adaptations to parasitism.</title>
        <authorList>
            <person name="Tsai I.J."/>
            <person name="Zarowiecki M."/>
            <person name="Holroyd N."/>
            <person name="Garciarrubio A."/>
            <person name="Sanchez-Flores A."/>
            <person name="Brooks K.L."/>
            <person name="Tracey A."/>
            <person name="Bobes R.J."/>
            <person name="Fragoso G."/>
            <person name="Sciutto E."/>
            <person name="Aslett M."/>
            <person name="Beasley H."/>
            <person name="Bennett H.M."/>
            <person name="Cai J."/>
            <person name="Camicia F."/>
            <person name="Clark R."/>
            <person name="Cucher M."/>
            <person name="De Silva N."/>
            <person name="Day T.A."/>
            <person name="Deplazes P."/>
            <person name="Estrada K."/>
            <person name="Fernandez C."/>
            <person name="Holland P.W."/>
            <person name="Hou J."/>
            <person name="Hu S."/>
            <person name="Huckvale T."/>
            <person name="Hung S.S."/>
            <person name="Kamenetzky L."/>
            <person name="Keane J.A."/>
            <person name="Kiss F."/>
            <person name="Koziol U."/>
            <person name="Lambert O."/>
            <person name="Liu K."/>
            <person name="Luo X."/>
            <person name="Luo Y."/>
            <person name="Macchiaroli N."/>
            <person name="Nichol S."/>
            <person name="Paps J."/>
            <person name="Parkinson J."/>
            <person name="Pouchkina-Stantcheva N."/>
            <person name="Riddiford N."/>
            <person name="Rosenzvit M."/>
            <person name="Salinas G."/>
            <person name="Wasmuth J.D."/>
            <person name="Zamanian M."/>
            <person name="Zheng Y."/>
            <person name="Cai X."/>
            <person name="Soberon X."/>
            <person name="Olson P.D."/>
            <person name="Laclette J.P."/>
            <person name="Brehm K."/>
            <person name="Berriman M."/>
            <person name="Garciarrubio A."/>
            <person name="Bobes R.J."/>
            <person name="Fragoso G."/>
            <person name="Sanchez-Flores A."/>
            <person name="Estrada K."/>
            <person name="Cevallos M.A."/>
            <person name="Morett E."/>
            <person name="Gonzalez V."/>
            <person name="Portillo T."/>
            <person name="Ochoa-Leyva A."/>
            <person name="Jose M.V."/>
            <person name="Sciutto E."/>
            <person name="Landa A."/>
            <person name="Jimenez L."/>
            <person name="Valdes V."/>
            <person name="Carrero J.C."/>
            <person name="Larralde C."/>
            <person name="Morales-Montor J."/>
            <person name="Limon-Lason J."/>
            <person name="Soberon X."/>
            <person name="Laclette J.P."/>
        </authorList>
    </citation>
    <scope>NUCLEOTIDE SEQUENCE [LARGE SCALE GENOMIC DNA]</scope>
</reference>
<feature type="region of interest" description="Disordered" evidence="1">
    <location>
        <begin position="354"/>
        <end position="388"/>
    </location>
</feature>
<reference evidence="2" key="2">
    <citation type="submission" date="2015-11" db="EMBL/GenBank/DDBJ databases">
        <authorList>
            <person name="Zhang Y."/>
            <person name="Guo Z."/>
        </authorList>
    </citation>
    <scope>NUCLEOTIDE SEQUENCE</scope>
</reference>
<name>A0A0S4MM10_ECHMU</name>
<evidence type="ECO:0000313" key="2">
    <source>
        <dbReference type="EMBL" id="CUT99816.1"/>
    </source>
</evidence>
<accession>A0A0S4MM10</accession>
<feature type="compositionally biased region" description="Low complexity" evidence="1">
    <location>
        <begin position="139"/>
        <end position="148"/>
    </location>
</feature>
<proteinExistence type="predicted"/>
<dbReference type="Proteomes" id="UP000017246">
    <property type="component" value="Unassembled WGS sequence"/>
</dbReference>